<dbReference type="Proteomes" id="UP001152173">
    <property type="component" value="Unassembled WGS sequence"/>
</dbReference>
<dbReference type="RefSeq" id="WP_269926423.1">
    <property type="nucleotide sequence ID" value="NZ_JAMKBJ010000006.1"/>
</dbReference>
<sequence>MNKRVVGIYNSEEAVMLEIDKLKSLGHNESSIFVLAQDYTRASAIAQQTGVQLEDIPEEGNMEPQGTGIFSKVFFALDYDTQHSGVASVLKSAGVTEDEVGLYVRKIEQGDMVVLANENAPHQPYSDESDAGYANEEQSMQYYETAMTGENGHISSHSGSRRFADHDQTSHMYEQNQQQSLDPIQDELVPGRKTASHGAVTSFSPLKKDEVYVEHIYFDSFTAPIETDDEELIRVPIIEERVKVIKEKVVTGEIVVRRRTM</sequence>
<dbReference type="Pfam" id="PF11181">
    <property type="entry name" value="YflT"/>
    <property type="match status" value="1"/>
</dbReference>
<gene>
    <name evidence="3" type="ORF">M9R32_09070</name>
</gene>
<dbReference type="AlphaFoldDB" id="A0A9X3RDP9"/>
<feature type="domain" description="General stress protein 17M-like" evidence="2">
    <location>
        <begin position="5"/>
        <end position="110"/>
    </location>
</feature>
<organism evidence="3 4">
    <name type="scientific">Paenisporosarcina quisquiliarum</name>
    <dbReference type="NCBI Taxonomy" id="365346"/>
    <lineage>
        <taxon>Bacteria</taxon>
        <taxon>Bacillati</taxon>
        <taxon>Bacillota</taxon>
        <taxon>Bacilli</taxon>
        <taxon>Bacillales</taxon>
        <taxon>Caryophanaceae</taxon>
        <taxon>Paenisporosarcina</taxon>
    </lineage>
</organism>
<protein>
    <submittedName>
        <fullName evidence="3">General stress protein</fullName>
    </submittedName>
</protein>
<dbReference type="InterPro" id="IPR052967">
    <property type="entry name" value="Stress_Response_Assoc"/>
</dbReference>
<proteinExistence type="predicted"/>
<feature type="domain" description="DUF2382" evidence="1">
    <location>
        <begin position="204"/>
        <end position="260"/>
    </location>
</feature>
<dbReference type="PANTHER" id="PTHR38463:SF1">
    <property type="entry name" value="STRESS RESPONSE PROTEIN YSNF"/>
    <property type="match status" value="1"/>
</dbReference>
<accession>A0A9X3RDP9</accession>
<dbReference type="InterPro" id="IPR019060">
    <property type="entry name" value="DUF2382"/>
</dbReference>
<dbReference type="Pfam" id="PF09557">
    <property type="entry name" value="DUF2382"/>
    <property type="match status" value="1"/>
</dbReference>
<evidence type="ECO:0000259" key="2">
    <source>
        <dbReference type="Pfam" id="PF11181"/>
    </source>
</evidence>
<evidence type="ECO:0000313" key="4">
    <source>
        <dbReference type="Proteomes" id="UP001152173"/>
    </source>
</evidence>
<dbReference type="EMBL" id="JAMKBJ010000006">
    <property type="protein sequence ID" value="MCZ8537329.1"/>
    <property type="molecule type" value="Genomic_DNA"/>
</dbReference>
<dbReference type="InterPro" id="IPR025889">
    <property type="entry name" value="GSP17M-like_dom"/>
</dbReference>
<dbReference type="PANTHER" id="PTHR38463">
    <property type="entry name" value="STRESS RESPONSE PROTEIN YSNF"/>
    <property type="match status" value="1"/>
</dbReference>
<evidence type="ECO:0000259" key="1">
    <source>
        <dbReference type="Pfam" id="PF09557"/>
    </source>
</evidence>
<comment type="caution">
    <text evidence="3">The sequence shown here is derived from an EMBL/GenBank/DDBJ whole genome shotgun (WGS) entry which is preliminary data.</text>
</comment>
<evidence type="ECO:0000313" key="3">
    <source>
        <dbReference type="EMBL" id="MCZ8537329.1"/>
    </source>
</evidence>
<name>A0A9X3RDP9_9BACL</name>
<reference evidence="3" key="1">
    <citation type="submission" date="2022-05" db="EMBL/GenBank/DDBJ databases">
        <authorList>
            <person name="Colautti A."/>
            <person name="Iacumin L."/>
        </authorList>
    </citation>
    <scope>NUCLEOTIDE SEQUENCE</scope>
    <source>
        <strain evidence="3">SK 55</strain>
    </source>
</reference>
<keyword evidence="4" id="KW-1185">Reference proteome</keyword>